<dbReference type="VEuPathDB" id="FungiDB:ASPGLDRAFT_344302"/>
<feature type="transmembrane region" description="Helical" evidence="6">
    <location>
        <begin position="610"/>
        <end position="629"/>
    </location>
</feature>
<feature type="transmembrane region" description="Helical" evidence="6">
    <location>
        <begin position="713"/>
        <end position="731"/>
    </location>
</feature>
<feature type="transmembrane region" description="Helical" evidence="6">
    <location>
        <begin position="752"/>
        <end position="772"/>
    </location>
</feature>
<dbReference type="Pfam" id="PF10337">
    <property type="entry name" value="ArAE_2_N"/>
    <property type="match status" value="1"/>
</dbReference>
<evidence type="ECO:0000256" key="1">
    <source>
        <dbReference type="ARBA" id="ARBA00004141"/>
    </source>
</evidence>
<dbReference type="STRING" id="1160497.A0A1L9VIT4"/>
<dbReference type="GeneID" id="34460697"/>
<evidence type="ECO:0000256" key="3">
    <source>
        <dbReference type="ARBA" id="ARBA00022989"/>
    </source>
</evidence>
<evidence type="ECO:0000313" key="9">
    <source>
        <dbReference type="EMBL" id="OJJ83800.1"/>
    </source>
</evidence>
<dbReference type="Proteomes" id="UP000184300">
    <property type="component" value="Unassembled WGS sequence"/>
</dbReference>
<feature type="transmembrane region" description="Helical" evidence="6">
    <location>
        <begin position="667"/>
        <end position="684"/>
    </location>
</feature>
<proteinExistence type="predicted"/>
<evidence type="ECO:0000256" key="6">
    <source>
        <dbReference type="SAM" id="Phobius"/>
    </source>
</evidence>
<dbReference type="InterPro" id="IPR018823">
    <property type="entry name" value="ArAE_2_N"/>
</dbReference>
<evidence type="ECO:0000259" key="8">
    <source>
        <dbReference type="Pfam" id="PF13515"/>
    </source>
</evidence>
<feature type="domain" description="Putative ER transporter 6TM N-terminal" evidence="7">
    <location>
        <begin position="156"/>
        <end position="371"/>
    </location>
</feature>
<evidence type="ECO:0000313" key="10">
    <source>
        <dbReference type="Proteomes" id="UP000184300"/>
    </source>
</evidence>
<evidence type="ECO:0000256" key="4">
    <source>
        <dbReference type="ARBA" id="ARBA00023136"/>
    </source>
</evidence>
<reference evidence="10" key="1">
    <citation type="journal article" date="2017" name="Genome Biol.">
        <title>Comparative genomics reveals high biological diversity and specific adaptations in the industrially and medically important fungal genus Aspergillus.</title>
        <authorList>
            <person name="de Vries R.P."/>
            <person name="Riley R."/>
            <person name="Wiebenga A."/>
            <person name="Aguilar-Osorio G."/>
            <person name="Amillis S."/>
            <person name="Uchima C.A."/>
            <person name="Anderluh G."/>
            <person name="Asadollahi M."/>
            <person name="Askin M."/>
            <person name="Barry K."/>
            <person name="Battaglia E."/>
            <person name="Bayram O."/>
            <person name="Benocci T."/>
            <person name="Braus-Stromeyer S.A."/>
            <person name="Caldana C."/>
            <person name="Canovas D."/>
            <person name="Cerqueira G.C."/>
            <person name="Chen F."/>
            <person name="Chen W."/>
            <person name="Choi C."/>
            <person name="Clum A."/>
            <person name="Dos Santos R.A."/>
            <person name="Damasio A.R."/>
            <person name="Diallinas G."/>
            <person name="Emri T."/>
            <person name="Fekete E."/>
            <person name="Flipphi M."/>
            <person name="Freyberg S."/>
            <person name="Gallo A."/>
            <person name="Gournas C."/>
            <person name="Habgood R."/>
            <person name="Hainaut M."/>
            <person name="Harispe M.L."/>
            <person name="Henrissat B."/>
            <person name="Hilden K.S."/>
            <person name="Hope R."/>
            <person name="Hossain A."/>
            <person name="Karabika E."/>
            <person name="Karaffa L."/>
            <person name="Karanyi Z."/>
            <person name="Krasevec N."/>
            <person name="Kuo A."/>
            <person name="Kusch H."/>
            <person name="LaButti K."/>
            <person name="Lagendijk E.L."/>
            <person name="Lapidus A."/>
            <person name="Levasseur A."/>
            <person name="Lindquist E."/>
            <person name="Lipzen A."/>
            <person name="Logrieco A.F."/>
            <person name="MacCabe A."/>
            <person name="Maekelae M.R."/>
            <person name="Malavazi I."/>
            <person name="Melin P."/>
            <person name="Meyer V."/>
            <person name="Mielnichuk N."/>
            <person name="Miskei M."/>
            <person name="Molnar A.P."/>
            <person name="Mule G."/>
            <person name="Ngan C.Y."/>
            <person name="Orejas M."/>
            <person name="Orosz E."/>
            <person name="Ouedraogo J.P."/>
            <person name="Overkamp K.M."/>
            <person name="Park H.-S."/>
            <person name="Perrone G."/>
            <person name="Piumi F."/>
            <person name="Punt P.J."/>
            <person name="Ram A.F."/>
            <person name="Ramon A."/>
            <person name="Rauscher S."/>
            <person name="Record E."/>
            <person name="Riano-Pachon D.M."/>
            <person name="Robert V."/>
            <person name="Roehrig J."/>
            <person name="Ruller R."/>
            <person name="Salamov A."/>
            <person name="Salih N.S."/>
            <person name="Samson R.A."/>
            <person name="Sandor E."/>
            <person name="Sanguinetti M."/>
            <person name="Schuetze T."/>
            <person name="Sepcic K."/>
            <person name="Shelest E."/>
            <person name="Sherlock G."/>
            <person name="Sophianopoulou V."/>
            <person name="Squina F.M."/>
            <person name="Sun H."/>
            <person name="Susca A."/>
            <person name="Todd R.B."/>
            <person name="Tsang A."/>
            <person name="Unkles S.E."/>
            <person name="van de Wiele N."/>
            <person name="van Rossen-Uffink D."/>
            <person name="Oliveira J.V."/>
            <person name="Vesth T.C."/>
            <person name="Visser J."/>
            <person name="Yu J.-H."/>
            <person name="Zhou M."/>
            <person name="Andersen M.R."/>
            <person name="Archer D.B."/>
            <person name="Baker S.E."/>
            <person name="Benoit I."/>
            <person name="Brakhage A.A."/>
            <person name="Braus G.H."/>
            <person name="Fischer R."/>
            <person name="Frisvad J.C."/>
            <person name="Goldman G.H."/>
            <person name="Houbraken J."/>
            <person name="Oakley B."/>
            <person name="Pocsi I."/>
            <person name="Scazzocchio C."/>
            <person name="Seiboth B."/>
            <person name="vanKuyk P.A."/>
            <person name="Wortman J."/>
            <person name="Dyer P.S."/>
            <person name="Grigoriev I.V."/>
        </authorList>
    </citation>
    <scope>NUCLEOTIDE SEQUENCE [LARGE SCALE GENOMIC DNA]</scope>
    <source>
        <strain evidence="10">CBS 516.65</strain>
    </source>
</reference>
<organism evidence="9 10">
    <name type="scientific">Aspergillus glaucus CBS 516.65</name>
    <dbReference type="NCBI Taxonomy" id="1160497"/>
    <lineage>
        <taxon>Eukaryota</taxon>
        <taxon>Fungi</taxon>
        <taxon>Dikarya</taxon>
        <taxon>Ascomycota</taxon>
        <taxon>Pezizomycotina</taxon>
        <taxon>Eurotiomycetes</taxon>
        <taxon>Eurotiomycetidae</taxon>
        <taxon>Eurotiales</taxon>
        <taxon>Aspergillaceae</taxon>
        <taxon>Aspergillus</taxon>
        <taxon>Aspergillus subgen. Aspergillus</taxon>
    </lineage>
</organism>
<feature type="transmembrane region" description="Helical" evidence="6">
    <location>
        <begin position="161"/>
        <end position="179"/>
    </location>
</feature>
<dbReference type="AlphaFoldDB" id="A0A1L9VIT4"/>
<evidence type="ECO:0000256" key="2">
    <source>
        <dbReference type="ARBA" id="ARBA00022692"/>
    </source>
</evidence>
<feature type="transmembrane region" description="Helical" evidence="6">
    <location>
        <begin position="186"/>
        <end position="205"/>
    </location>
</feature>
<feature type="transmembrane region" description="Helical" evidence="6">
    <location>
        <begin position="122"/>
        <end position="141"/>
    </location>
</feature>
<feature type="domain" description="Integral membrane bound transporter" evidence="8">
    <location>
        <begin position="635"/>
        <end position="772"/>
    </location>
</feature>
<dbReference type="EMBL" id="KV878898">
    <property type="protein sequence ID" value="OJJ83800.1"/>
    <property type="molecule type" value="Genomic_DNA"/>
</dbReference>
<comment type="subcellular location">
    <subcellularLocation>
        <location evidence="1">Membrane</location>
        <topology evidence="1">Multi-pass membrane protein</topology>
    </subcellularLocation>
</comment>
<dbReference type="RefSeq" id="XP_022400498.1">
    <property type="nucleotide sequence ID" value="XM_022544436.1"/>
</dbReference>
<sequence>MGGSTTMTIETPSTRSGSHNGPPPDRTPSSRSGSLPKPLGHAFQATTRRLQLKSVFAQLTFDRHTITMAIKSSIPPTILLCAIQSNAWINLFQTQAYLAAIMSTCVLPTLPRARLIEYNFQLALVVTLSYCWVLLGGWSGLQARKHTTNGPEELKAYNSSAEAIAAIFLMFWIWCVFTLKSAFPTWAIQCTWAGIFAVVTLPIVAQASSMQEIIAQTSTVFEVFLAGQGVGFVNALIIFPQSCRGVFRKDMRACLDGLVGVMQAQKRCIEDFRSKRISPEGEDERNNSVCQLQNALQLFINSIVKARGDVEYAEREMSWDRLDHQQLEHIASMLVDLIAPASGLGSAANMLQLAVDREYHSSNDTGRVNSNAETEHNLEDEEYWHRLEGEMHEQSYRISEAIIEGVEHAKLRLELTNGRSLFGRVHARKTDEENQKFLMNPGEASFLESYRDVFDKCCVLGQDTYGVDGEKLLDYYIRHRPQIEDLSQITSEAHPNTLRYFLLLHSHTLLSLLGDEFLKLLLFTEECHTRPKRLLIPRLRHLRYWLKVLVHITGTRPGSTYQSMDPQTNVELGSTFYDQKDPDHLPPANLMEIIGDKIRKINAVFRTNHAAYGLRGVCAVMTIGIMAFLRDSQSFYSRQRFLWALFAILLSMGRTAGSSTFLLLCRILGTVASMIASYIIWYIVDQKTPGILVFVWLWFTVIGFFMIKFPKFFSVWFVALITAIVMIANELQVRQLGAETVSKSGQAVYAPYIIFPYRLAIVTLGVVVAYFWTLFPYPLSEHSELREEVAKSMYILANFSQSTQQTILARLHGTSGDLNDKTSPGFHLQTARRRIFRKYQTMSTSAKTYYSFLNWEFSLGGRFPKKTYGEILAILERVSSYLTLSGYVSLALERTPTWWAAEQNNIAQAHLTPGGITTRMIILHSALSRVHPLPPQMKKLEIPNLNELLTRDVPTEEGFAAAALIHTVNWYLIRDVNRLTQLVRELVGELDFSFAVDTPTLVTVSTVDRAKENGQEWSKYPE</sequence>
<gene>
    <name evidence="9" type="ORF">ASPGLDRAFT_344302</name>
</gene>
<feature type="transmembrane region" description="Helical" evidence="6">
    <location>
        <begin position="641"/>
        <end position="661"/>
    </location>
</feature>
<dbReference type="GO" id="GO:0016020">
    <property type="term" value="C:membrane"/>
    <property type="evidence" value="ECO:0007669"/>
    <property type="project" value="UniProtKB-SubCell"/>
</dbReference>
<feature type="region of interest" description="Disordered" evidence="5">
    <location>
        <begin position="1"/>
        <end position="38"/>
    </location>
</feature>
<protein>
    <recommendedName>
        <fullName evidence="11">ER transporter 6TM N-terminal domain-containing protein</fullName>
    </recommendedName>
</protein>
<keyword evidence="4 6" id="KW-0472">Membrane</keyword>
<keyword evidence="3 6" id="KW-1133">Transmembrane helix</keyword>
<dbReference type="PANTHER" id="PTHR37994:SF4">
    <property type="entry name" value="ER TRANSPORTER 6TM N-TERMINAL DOMAIN-CONTAINING PROTEIN-RELATED"/>
    <property type="match status" value="1"/>
</dbReference>
<feature type="compositionally biased region" description="Polar residues" evidence="5">
    <location>
        <begin position="1"/>
        <end position="19"/>
    </location>
</feature>
<dbReference type="InterPro" id="IPR049453">
    <property type="entry name" value="Memb_transporter_dom"/>
</dbReference>
<evidence type="ECO:0000256" key="5">
    <source>
        <dbReference type="SAM" id="MobiDB-lite"/>
    </source>
</evidence>
<keyword evidence="10" id="KW-1185">Reference proteome</keyword>
<keyword evidence="2 6" id="KW-0812">Transmembrane</keyword>
<dbReference type="PANTHER" id="PTHR37994">
    <property type="entry name" value="ARAE_2_N DOMAIN-CONTAINING PROTEIN-RELATED"/>
    <property type="match status" value="1"/>
</dbReference>
<evidence type="ECO:0000259" key="7">
    <source>
        <dbReference type="Pfam" id="PF10337"/>
    </source>
</evidence>
<feature type="transmembrane region" description="Helical" evidence="6">
    <location>
        <begin position="691"/>
        <end position="707"/>
    </location>
</feature>
<name>A0A1L9VIT4_ASPGL</name>
<dbReference type="Pfam" id="PF13515">
    <property type="entry name" value="FUSC_2"/>
    <property type="match status" value="1"/>
</dbReference>
<dbReference type="OrthoDB" id="2274698at2759"/>
<accession>A0A1L9VIT4</accession>
<evidence type="ECO:0008006" key="11">
    <source>
        <dbReference type="Google" id="ProtNLM"/>
    </source>
</evidence>